<dbReference type="OrthoDB" id="187617at2759"/>
<dbReference type="EMBL" id="LR746270">
    <property type="protein sequence ID" value="CAA7399258.1"/>
    <property type="molecule type" value="Genomic_DNA"/>
</dbReference>
<dbReference type="InterPro" id="IPR036517">
    <property type="entry name" value="FF_domain_sf"/>
</dbReference>
<feature type="domain" description="FF" evidence="5">
    <location>
        <begin position="1027"/>
        <end position="1084"/>
    </location>
</feature>
<dbReference type="GO" id="GO:0070063">
    <property type="term" value="F:RNA polymerase binding"/>
    <property type="evidence" value="ECO:0007669"/>
    <property type="project" value="InterPro"/>
</dbReference>
<evidence type="ECO:0000256" key="2">
    <source>
        <dbReference type="SAM" id="Coils"/>
    </source>
</evidence>
<name>A0A7I8KQ83_SPIIN</name>
<feature type="compositionally biased region" description="Basic residues" evidence="3">
    <location>
        <begin position="1193"/>
        <end position="1202"/>
    </location>
</feature>
<proteinExistence type="predicted"/>
<feature type="compositionally biased region" description="Basic and acidic residues" evidence="3">
    <location>
        <begin position="585"/>
        <end position="598"/>
    </location>
</feature>
<dbReference type="AlphaFoldDB" id="A0A7I8KQ83"/>
<evidence type="ECO:0000259" key="5">
    <source>
        <dbReference type="PROSITE" id="PS51676"/>
    </source>
</evidence>
<dbReference type="InterPro" id="IPR036020">
    <property type="entry name" value="WW_dom_sf"/>
</dbReference>
<protein>
    <submittedName>
        <fullName evidence="6">Uncharacterized protein</fullName>
    </submittedName>
</protein>
<dbReference type="InterPro" id="IPR045148">
    <property type="entry name" value="TCRG1-like"/>
</dbReference>
<organism evidence="6 7">
    <name type="scientific">Spirodela intermedia</name>
    <name type="common">Intermediate duckweed</name>
    <dbReference type="NCBI Taxonomy" id="51605"/>
    <lineage>
        <taxon>Eukaryota</taxon>
        <taxon>Viridiplantae</taxon>
        <taxon>Streptophyta</taxon>
        <taxon>Embryophyta</taxon>
        <taxon>Tracheophyta</taxon>
        <taxon>Spermatophyta</taxon>
        <taxon>Magnoliopsida</taxon>
        <taxon>Liliopsida</taxon>
        <taxon>Araceae</taxon>
        <taxon>Lemnoideae</taxon>
        <taxon>Spirodela</taxon>
    </lineage>
</organism>
<evidence type="ECO:0000259" key="4">
    <source>
        <dbReference type="PROSITE" id="PS50020"/>
    </source>
</evidence>
<evidence type="ECO:0000313" key="6">
    <source>
        <dbReference type="EMBL" id="CAA7399258.1"/>
    </source>
</evidence>
<dbReference type="FunFam" id="1.10.10.440:FF:000028">
    <property type="entry name" value="Pre-mRNA-processing protein 40C"/>
    <property type="match status" value="1"/>
</dbReference>
<feature type="region of interest" description="Disordered" evidence="3">
    <location>
        <begin position="120"/>
        <end position="155"/>
    </location>
</feature>
<dbReference type="Gene3D" id="2.20.70.10">
    <property type="match status" value="2"/>
</dbReference>
<dbReference type="PANTHER" id="PTHR15377">
    <property type="entry name" value="TRANSCRIPTION ELONGATION REGULATOR 1"/>
    <property type="match status" value="1"/>
</dbReference>
<dbReference type="Proteomes" id="UP000663760">
    <property type="component" value="Chromosome 7"/>
</dbReference>
<feature type="region of interest" description="Disordered" evidence="3">
    <location>
        <begin position="1"/>
        <end position="95"/>
    </location>
</feature>
<dbReference type="GO" id="GO:0003712">
    <property type="term" value="F:transcription coregulator activity"/>
    <property type="evidence" value="ECO:0007669"/>
    <property type="project" value="TreeGrafter"/>
</dbReference>
<dbReference type="InterPro" id="IPR002713">
    <property type="entry name" value="FF_domain"/>
</dbReference>
<dbReference type="FunFam" id="1.10.10.440:FF:000020">
    <property type="entry name" value="Pre-mRNA-processing protein 40C"/>
    <property type="match status" value="1"/>
</dbReference>
<evidence type="ECO:0000256" key="1">
    <source>
        <dbReference type="ARBA" id="ARBA00022737"/>
    </source>
</evidence>
<dbReference type="SUPFAM" id="SSF51045">
    <property type="entry name" value="WW domain"/>
    <property type="match status" value="1"/>
</dbReference>
<feature type="region of interest" description="Disordered" evidence="3">
    <location>
        <begin position="585"/>
        <end position="620"/>
    </location>
</feature>
<feature type="compositionally biased region" description="Pro residues" evidence="3">
    <location>
        <begin position="141"/>
        <end position="153"/>
    </location>
</feature>
<dbReference type="Pfam" id="PF01846">
    <property type="entry name" value="FF"/>
    <property type="match status" value="5"/>
</dbReference>
<dbReference type="SUPFAM" id="SSF81698">
    <property type="entry name" value="FF domain"/>
    <property type="match status" value="5"/>
</dbReference>
<feature type="domain" description="WW" evidence="4">
    <location>
        <begin position="484"/>
        <end position="517"/>
    </location>
</feature>
<keyword evidence="1" id="KW-0677">Repeat</keyword>
<dbReference type="SMART" id="SM00441">
    <property type="entry name" value="FF"/>
    <property type="match status" value="4"/>
</dbReference>
<feature type="compositionally biased region" description="Low complexity" evidence="3">
    <location>
        <begin position="121"/>
        <end position="135"/>
    </location>
</feature>
<dbReference type="SMART" id="SM00456">
    <property type="entry name" value="WW"/>
    <property type="match status" value="1"/>
</dbReference>
<feature type="compositionally biased region" description="Polar residues" evidence="3">
    <location>
        <begin position="604"/>
        <end position="614"/>
    </location>
</feature>
<feature type="region of interest" description="Disordered" evidence="3">
    <location>
        <begin position="659"/>
        <end position="721"/>
    </location>
</feature>
<gene>
    <name evidence="6" type="ORF">SI8410_07009928</name>
</gene>
<feature type="compositionally biased region" description="Polar residues" evidence="3">
    <location>
        <begin position="77"/>
        <end position="95"/>
    </location>
</feature>
<feature type="compositionally biased region" description="Basic and acidic residues" evidence="3">
    <location>
        <begin position="692"/>
        <end position="701"/>
    </location>
</feature>
<feature type="region of interest" description="Disordered" evidence="3">
    <location>
        <begin position="1049"/>
        <end position="1072"/>
    </location>
</feature>
<reference evidence="6" key="1">
    <citation type="submission" date="2020-02" db="EMBL/GenBank/DDBJ databases">
        <authorList>
            <person name="Scholz U."/>
            <person name="Mascher M."/>
            <person name="Fiebig A."/>
        </authorList>
    </citation>
    <scope>NUCLEOTIDE SEQUENCE</scope>
</reference>
<dbReference type="GO" id="GO:0005634">
    <property type="term" value="C:nucleus"/>
    <property type="evidence" value="ECO:0007669"/>
    <property type="project" value="TreeGrafter"/>
</dbReference>
<dbReference type="CDD" id="cd00201">
    <property type="entry name" value="WW"/>
    <property type="match status" value="1"/>
</dbReference>
<evidence type="ECO:0000256" key="3">
    <source>
        <dbReference type="SAM" id="MobiDB-lite"/>
    </source>
</evidence>
<feature type="coiled-coil region" evidence="2">
    <location>
        <begin position="972"/>
        <end position="1033"/>
    </location>
</feature>
<dbReference type="Gene3D" id="1.10.10.440">
    <property type="entry name" value="FF domain"/>
    <property type="match status" value="5"/>
</dbReference>
<dbReference type="PANTHER" id="PTHR15377:SF3">
    <property type="entry name" value="WW DOMAIN-CONTAINING PROTEIN"/>
    <property type="match status" value="1"/>
</dbReference>
<feature type="region of interest" description="Disordered" evidence="3">
    <location>
        <begin position="303"/>
        <end position="352"/>
    </location>
</feature>
<dbReference type="InterPro" id="IPR001202">
    <property type="entry name" value="WW_dom"/>
</dbReference>
<accession>A0A7I8KQ83</accession>
<keyword evidence="7" id="KW-1185">Reference proteome</keyword>
<feature type="domain" description="FF" evidence="5">
    <location>
        <begin position="924"/>
        <end position="978"/>
    </location>
</feature>
<feature type="compositionally biased region" description="Polar residues" evidence="3">
    <location>
        <begin position="27"/>
        <end position="65"/>
    </location>
</feature>
<sequence length="1202" mass="130847">MSSSDRTLQDRQDSVSLDTDTGIVGSASGTRSLTVASAPSGQSLQGSDAGPSQTTASPNPISGSLRTIGLPAVGGLSSPTSRGFDTVASGTSQEHVQPKIFTSTGNIAPLPPFSYNVFPRSNSTSGSPQQSLSSPIVKITPPMPPSALQPPVPGQASVLRPSFSYNISSLSNVNPTLSQQFQPSIVTVVPSFQQSVAGQSVGLNSNSLGSIKQNPSAVAQLSSSTSFSYSVNSHAGTVDSSQKAVSSKSTTSGAAVAEPITVTSSSITSQSSLSVAHVPPSFSTNLPPSPNLNSATIRMSIVPSFSRPSGMPGNAGQGPSRLDSTNLPPSLTIQPTNVDSSSSRPILQSPVSAPQNLVPAPVSILQNMQQQNYPTYPSIPPQPVAPQALWLHGPHVGTAQHAQFVPYAGALPAFPMAMQSMPYVPSPNLQPPGISAPVSSAGMQSATVELVQAGKDFSAQSATEGIGTEHAAEALGKNADFAKNEETDAWTSHRTENGAIYYYNSITGKSTYEKPLCFKGEPGKSDAQPTPVSWERIAGTDWTLVTTNNDKKYYYNNKTKSYLNHVSHSETSTTYISSWQIPSEVSEHKKNQDSDPSKESSSSIRNPSITNDNGSGLVGVNASAVQTGGRDMASSRTVPLISSSALDLIKRKLQDASAPVTSSLLPSSAPELTELSGPGVADATVKGQQSENSKDKIKDANGDANISESSSDSDDEDNGPTKEECIIQFKEMLKERGVAPFSKWEKELPKIIFDPRFKFGIVRLKWIQLFEWVKLIVIETEVDWILGILLSKSFECILGEHDLGGWFGCLIETFYFNPSRISLLAMCLRAVQSHSVRRALFEHYVRTRAEEERKEKRAAQKAVIDGFKQLLDDASEDINLKTDYQAFKRKWGSDPRFVALGRKERELLLSERILSIKKVVEEKIQSVRADFKSMLRERAGITVSSRWSRVKDSLRDDLRYRSVKREDREAFFNEYISELKAAEAEVELAAKAKIEEQEKLKKREEEMRKKKQREEQEMEAVRLRVRRKEAESSYQALLVEKIKDAKASWTESKPKLEKDPQGRAKNPDLDQADMEKLFREHVKNLYERCARDYRTLLSEVITPEAAEKADAAAADGGGSGKTVLSSWSEAKNLLRSDPRYSKMPSKEREALWSRHAEELRRKLRPAGGAAKERTDGEAKGRPAPPRDLPGGRSPKRPRHRAV</sequence>
<feature type="compositionally biased region" description="Basic and acidic residues" evidence="3">
    <location>
        <begin position="1170"/>
        <end position="1180"/>
    </location>
</feature>
<feature type="compositionally biased region" description="Polar residues" evidence="3">
    <location>
        <begin position="322"/>
        <end position="352"/>
    </location>
</feature>
<dbReference type="Pfam" id="PF00397">
    <property type="entry name" value="WW"/>
    <property type="match status" value="1"/>
</dbReference>
<feature type="compositionally biased region" description="Basic and acidic residues" evidence="3">
    <location>
        <begin position="1133"/>
        <end position="1160"/>
    </location>
</feature>
<evidence type="ECO:0000313" key="7">
    <source>
        <dbReference type="Proteomes" id="UP000663760"/>
    </source>
</evidence>
<dbReference type="PROSITE" id="PS50020">
    <property type="entry name" value="WW_DOMAIN_2"/>
    <property type="match status" value="1"/>
</dbReference>
<feature type="region of interest" description="Disordered" evidence="3">
    <location>
        <begin position="1133"/>
        <end position="1202"/>
    </location>
</feature>
<dbReference type="PROSITE" id="PS51676">
    <property type="entry name" value="FF"/>
    <property type="match status" value="2"/>
</dbReference>
<dbReference type="PROSITE" id="PS01159">
    <property type="entry name" value="WW_DOMAIN_1"/>
    <property type="match status" value="1"/>
</dbReference>
<keyword evidence="2" id="KW-0175">Coiled coil</keyword>